<organism evidence="1 2">
    <name type="scientific">Pseudoalteromonas rubra</name>
    <dbReference type="NCBI Taxonomy" id="43658"/>
    <lineage>
        <taxon>Bacteria</taxon>
        <taxon>Pseudomonadati</taxon>
        <taxon>Pseudomonadota</taxon>
        <taxon>Gammaproteobacteria</taxon>
        <taxon>Alteromonadales</taxon>
        <taxon>Pseudoalteromonadaceae</taxon>
        <taxon>Pseudoalteromonas</taxon>
    </lineage>
</organism>
<accession>A0A8T0C4R4</accession>
<protein>
    <submittedName>
        <fullName evidence="1">Uncharacterized protein</fullName>
    </submittedName>
</protein>
<dbReference type="InterPro" id="IPR045538">
    <property type="entry name" value="CIS_TMP"/>
</dbReference>
<gene>
    <name evidence="1" type="ORF">PRUB_a0095</name>
</gene>
<dbReference type="RefSeq" id="WP_198452351.1">
    <property type="nucleotide sequence ID" value="NZ_AHCD03000035.1"/>
</dbReference>
<reference evidence="1 2" key="1">
    <citation type="journal article" date="2012" name="J. Bacteriol.">
        <title>Genome sequence of the cycloprodigiosin-producing bacterial strain Pseudoalteromonas rubra ATCC 29570(T).</title>
        <authorList>
            <person name="Xie B.B."/>
            <person name="Shu Y.L."/>
            <person name="Qin Q.L."/>
            <person name="Rong J.C."/>
            <person name="Zhang X.Y."/>
            <person name="Chen X.L."/>
            <person name="Zhou B.C."/>
            <person name="Zhang Y.Z."/>
        </authorList>
    </citation>
    <scope>NUCLEOTIDE SEQUENCE [LARGE SCALE GENOMIC DNA]</scope>
    <source>
        <strain evidence="1 2">DSM 6842</strain>
    </source>
</reference>
<dbReference type="EMBL" id="AHCD03000035">
    <property type="protein sequence ID" value="KAF7785726.1"/>
    <property type="molecule type" value="Genomic_DNA"/>
</dbReference>
<comment type="caution">
    <text evidence="1">The sequence shown here is derived from an EMBL/GenBank/DDBJ whole genome shotgun (WGS) entry which is preliminary data.</text>
</comment>
<dbReference type="Pfam" id="PF19268">
    <property type="entry name" value="CIS_TMP"/>
    <property type="match status" value="1"/>
</dbReference>
<sequence>MIKVRICDVIIEGQYRSAQATSLSKQQIATALQTLSGALGRQLGRAGVPDKFIIRHLTLELGALPISGFMDAFVLRLSAAIEELARQLAKRINSRGLSLNSQRFDLQTTNRATQSVDTMPSPFLLEGQVVQRSLTNLLQVLKKIEGIPKGESEFVALLSTTFSSQHGYVLPKTVVELLRGYWEASSVADTHSNSMLKLDGEESNEPCDKHMQALQRFLNEQLTALHVSEGAAGSQTQSHEIENFRQDYGDLLALLDQSGAYFGDFDTLLNCFHRTYNRALSLSLQSMLQPFFSMSPSDELWDPVQMDASVEIEHDKSKELHGISVSGWLALLTPFSSEYESSQLMNVLRTFGREQRLEIEQLFQAYQAHLGIAMPSYLIKRLERYWQDFNQAQSIQAQTEKNQNKHRKYSGSTTFERRSFKRAKSQSTGRRNSVCNELGLSKPTLISGGDTAPGPLLTYMLRHVKKEQLWDMSDKAISEAQSDAWHIAFNNLLTLIEKEGNELIALDALLKRYEEVFREPVSQSLIPLLNGYYCKVNELSLRREVYALPADDDLTQHLGTVRIHKTRTYKGSALDNRPSKYQRHEQYLKHALIEYLNSTKLSGISESQKTNSNEMFSNTDEATLYIAAQYRPSKTSAIRTLLELLSDPALEVNNLDALLIAYQTVYHQVLEWEVVKLLEIFFSQVDEGSSSKRTHQQQSSNGSAQVDNQLTAAQWRQLLIRQFYLLQHRAHLLQTYTTLAELLADCDSAQCIDLTYFFVTFKHRFGDNLLAATKTVLSDLLKQDECAIAQPVTSFATQLPDSAIPWSISSLTKGIRKVVAEQNRVANRKKLNCLLAESLLAEYGESKGDVESTILDSYDRPVHTFQYNTKSSCVFSTIAKPEIKLLTNDFCKVAIPNAKCSEYSEQIPNPLTATYATVINTADIHAISSCWWSSTSGQNLSEGQAEESIDTMSDWLSMTRSESLFNSGSKEVKERASFSSNRNDEMGENTLNVARKVQQVSASSSDEYFYSFSDYEKDHKAALLNLIELSIPREITEVCSGDEPVFDAENGPMLTPKKQIAYSQAASGSQDKLKALLTNPALRVTDLGTLVTAYNTTFYEPISDDVYQLLKAYFINTGKKPQSVDIERLENSRLQASSVALHTISHKQSAEHGFGELNTAEEYLFRVIVQPEQKHPKHVGTTAARNTYWWSSTSGQNLSEGQAEESIDTMSDWLSMTRSESLFNSGSKEVKERASFSSNRNDEMGENTLNVARKVQQVSASSSDEYFYSFSDYEKDHKAALLNLIELSIPKEITEVRSGGEPESDAENGLRFTPEKQIAYSQAASRSQDKLKALLTDPALRVTDLGTLVTAYNTTFYEPISDDVYQLLKAYFINTGKKPQSVDIERLENSRLQASSVALHTISHKQSAEHGFGELNTAEEYLFQVIVQPEQKHPEHVGTTAARNTYWWSSTSGQNLSEGQAEESIDTMSDWLSMTRSESLFNSGSKEVKEHASFSSNRNDEVGENTLNVARKVQQVSASSSGEYFYSFSDYEKDHKAALLNLIELSIPREITEVHSGGEPESDAENGPRFTPEKQIAYSKVASRSQDKLKALLTNPALRVTDLRTLVTAYNTTFNELISDDVYQLLKAYFINPGKKPQPDDIERLENSRLKALSVALHTISHKQSAEHGFGELNTAEEYLFRVIVQPEQKHPEHVGTTVARFSCQEDDSWPCNIFEAHRNLGDKLGDVNANIVAPGQASSDYQLEPEQKAFASDNGDINKQEPLEKHTQVTVTQGSASGLNHDTYNTRPEISVAKSMILPQGQGAACVKTPISSRLNTRLLIDEKTQKARLKAYLTRIQQSPNAQTELLEQVIPCAGVVFGWVLLKSIFNGQQWLGSDGKFMSDEHANYAANWLLQLVQGDPEPMKPLLRVLCGLPDDAFRVLTSAQLQSGMHTELAASKSQYLQQLLSLWPVLKHEQQAEFYEFFTQRTGVLSPTPLGSRLILVEAPFDALAQRCPLPWPLSSIQLPWMNTLLEVDWK</sequence>
<dbReference type="GeneID" id="61357942"/>
<evidence type="ECO:0000313" key="1">
    <source>
        <dbReference type="EMBL" id="KAF7785726.1"/>
    </source>
</evidence>
<proteinExistence type="predicted"/>
<name>A0A8T0C4R4_9GAMM</name>
<dbReference type="Proteomes" id="UP000016480">
    <property type="component" value="Unassembled WGS sequence"/>
</dbReference>
<evidence type="ECO:0000313" key="2">
    <source>
        <dbReference type="Proteomes" id="UP000016480"/>
    </source>
</evidence>